<dbReference type="PANTHER" id="PTHR35011:SF2">
    <property type="entry name" value="2,3-DIKETO-L-GULONATE TRAP TRANSPORTER SMALL PERMEASE PROTEIN YIAM"/>
    <property type="match status" value="1"/>
</dbReference>
<dbReference type="InterPro" id="IPR055348">
    <property type="entry name" value="DctQ"/>
</dbReference>
<dbReference type="GO" id="GO:0022857">
    <property type="term" value="F:transmembrane transporter activity"/>
    <property type="evidence" value="ECO:0007669"/>
    <property type="project" value="TreeGrafter"/>
</dbReference>
<keyword evidence="3" id="KW-1003">Cell membrane</keyword>
<gene>
    <name evidence="11" type="ORF">OE104_10475</name>
</gene>
<dbReference type="RefSeq" id="WP_275416802.1">
    <property type="nucleotide sequence ID" value="NZ_CP106878.1"/>
</dbReference>
<evidence type="ECO:0000256" key="6">
    <source>
        <dbReference type="ARBA" id="ARBA00022989"/>
    </source>
</evidence>
<dbReference type="AlphaFoldDB" id="A0A9E8RVK0"/>
<dbReference type="Proteomes" id="UP001164718">
    <property type="component" value="Chromosome"/>
</dbReference>
<sequence length="193" mass="22944">MKNFIRKFSEYVDRISRFLMASLFIMGFLATLYQVFSRYVLQSEFFSKVFPFINLSLFNFTWIEELIRYLFIWVVFLGIGTVYKESGHAHIEILYKLLNVRWTKRLKLLVEGINVSFFLVLLYFSVKLLTYTSKQISPSLFINMSIMYFSIVVCSVICNIHAMNHFFQLLDENVQKENLKKVNSMAQRSNIEQ</sequence>
<evidence type="ECO:0000256" key="4">
    <source>
        <dbReference type="ARBA" id="ARBA00022519"/>
    </source>
</evidence>
<evidence type="ECO:0000256" key="8">
    <source>
        <dbReference type="ARBA" id="ARBA00038436"/>
    </source>
</evidence>
<evidence type="ECO:0000256" key="5">
    <source>
        <dbReference type="ARBA" id="ARBA00022692"/>
    </source>
</evidence>
<evidence type="ECO:0000259" key="10">
    <source>
        <dbReference type="Pfam" id="PF04290"/>
    </source>
</evidence>
<dbReference type="GO" id="GO:0015740">
    <property type="term" value="P:C4-dicarboxylate transport"/>
    <property type="evidence" value="ECO:0007669"/>
    <property type="project" value="TreeGrafter"/>
</dbReference>
<feature type="transmembrane region" description="Helical" evidence="9">
    <location>
        <begin position="106"/>
        <end position="126"/>
    </location>
</feature>
<name>A0A9E8RVK0_9BACI</name>
<comment type="subcellular location">
    <subcellularLocation>
        <location evidence="1">Cell inner membrane</location>
        <topology evidence="1">Multi-pass membrane protein</topology>
    </subcellularLocation>
</comment>
<feature type="transmembrane region" description="Helical" evidence="9">
    <location>
        <begin position="66"/>
        <end position="85"/>
    </location>
</feature>
<proteinExistence type="inferred from homology"/>
<evidence type="ECO:0000256" key="1">
    <source>
        <dbReference type="ARBA" id="ARBA00004429"/>
    </source>
</evidence>
<organism evidence="11 12">
    <name type="scientific">Fervidibacillus albus</name>
    <dbReference type="NCBI Taxonomy" id="2980026"/>
    <lineage>
        <taxon>Bacteria</taxon>
        <taxon>Bacillati</taxon>
        <taxon>Bacillota</taxon>
        <taxon>Bacilli</taxon>
        <taxon>Bacillales</taxon>
        <taxon>Bacillaceae</taxon>
        <taxon>Fervidibacillus</taxon>
    </lineage>
</organism>
<keyword evidence="2" id="KW-0813">Transport</keyword>
<keyword evidence="4" id="KW-0997">Cell inner membrane</keyword>
<keyword evidence="12" id="KW-1185">Reference proteome</keyword>
<evidence type="ECO:0000313" key="11">
    <source>
        <dbReference type="EMBL" id="WAA09018.1"/>
    </source>
</evidence>
<evidence type="ECO:0000313" key="12">
    <source>
        <dbReference type="Proteomes" id="UP001164718"/>
    </source>
</evidence>
<evidence type="ECO:0000256" key="7">
    <source>
        <dbReference type="ARBA" id="ARBA00023136"/>
    </source>
</evidence>
<dbReference type="Pfam" id="PF04290">
    <property type="entry name" value="DctQ"/>
    <property type="match status" value="1"/>
</dbReference>
<dbReference type="GO" id="GO:0005886">
    <property type="term" value="C:plasma membrane"/>
    <property type="evidence" value="ECO:0007669"/>
    <property type="project" value="UniProtKB-SubCell"/>
</dbReference>
<reference evidence="11" key="1">
    <citation type="submission" date="2022-09" db="EMBL/GenBank/DDBJ databases">
        <title>Complete Genomes of Fervidibacillus albus and Fervidibacillus halotolerans isolated from tidal flat sediments.</title>
        <authorList>
            <person name="Kwon K.K."/>
            <person name="Yang S.-H."/>
            <person name="Park M.J."/>
            <person name="Oh H.-M."/>
        </authorList>
    </citation>
    <scope>NUCLEOTIDE SEQUENCE</scope>
    <source>
        <strain evidence="11">MEBiC13591</strain>
    </source>
</reference>
<dbReference type="InterPro" id="IPR007387">
    <property type="entry name" value="TRAP_DctQ"/>
</dbReference>
<evidence type="ECO:0000256" key="2">
    <source>
        <dbReference type="ARBA" id="ARBA00022448"/>
    </source>
</evidence>
<dbReference type="EMBL" id="CP106878">
    <property type="protein sequence ID" value="WAA09018.1"/>
    <property type="molecule type" value="Genomic_DNA"/>
</dbReference>
<keyword evidence="5 9" id="KW-0812">Transmembrane</keyword>
<evidence type="ECO:0000256" key="3">
    <source>
        <dbReference type="ARBA" id="ARBA00022475"/>
    </source>
</evidence>
<dbReference type="PANTHER" id="PTHR35011">
    <property type="entry name" value="2,3-DIKETO-L-GULONATE TRAP TRANSPORTER SMALL PERMEASE PROTEIN YIAM"/>
    <property type="match status" value="1"/>
</dbReference>
<dbReference type="KEGG" id="faf:OE104_10475"/>
<keyword evidence="7 9" id="KW-0472">Membrane</keyword>
<feature type="transmembrane region" description="Helical" evidence="9">
    <location>
        <begin position="21"/>
        <end position="41"/>
    </location>
</feature>
<protein>
    <submittedName>
        <fullName evidence="11">TRAP transporter small permease</fullName>
    </submittedName>
</protein>
<accession>A0A9E8RVK0</accession>
<comment type="similarity">
    <text evidence="8">Belongs to the TRAP transporter small permease family.</text>
</comment>
<feature type="transmembrane region" description="Helical" evidence="9">
    <location>
        <begin position="146"/>
        <end position="167"/>
    </location>
</feature>
<feature type="domain" description="Tripartite ATP-independent periplasmic transporters DctQ component" evidence="10">
    <location>
        <begin position="28"/>
        <end position="170"/>
    </location>
</feature>
<keyword evidence="6 9" id="KW-1133">Transmembrane helix</keyword>
<evidence type="ECO:0000256" key="9">
    <source>
        <dbReference type="SAM" id="Phobius"/>
    </source>
</evidence>